<dbReference type="Gene3D" id="1.25.40.20">
    <property type="entry name" value="Ankyrin repeat-containing domain"/>
    <property type="match status" value="1"/>
</dbReference>
<accession>A0A7D5UKW0</accession>
<dbReference type="InterPro" id="IPR036770">
    <property type="entry name" value="Ankyrin_rpt-contain_sf"/>
</dbReference>
<dbReference type="InterPro" id="IPR002110">
    <property type="entry name" value="Ankyrin_rpt"/>
</dbReference>
<dbReference type="PROSITE" id="PS50088">
    <property type="entry name" value="ANK_REPEAT"/>
    <property type="match status" value="1"/>
</dbReference>
<name>A0A7D5UKW0_9VIRU</name>
<evidence type="ECO:0000313" key="1">
    <source>
        <dbReference type="EMBL" id="QLI60663.1"/>
    </source>
</evidence>
<organism evidence="1 2">
    <name type="scientific">Scale drop disease virus</name>
    <dbReference type="NCBI Taxonomy" id="1697349"/>
    <lineage>
        <taxon>Viruses</taxon>
        <taxon>Varidnaviria</taxon>
        <taxon>Bamfordvirae</taxon>
        <taxon>Nucleocytoviricota</taxon>
        <taxon>Megaviricetes</taxon>
        <taxon>Pimascovirales</taxon>
        <taxon>Pimascovirales incertae sedis</taxon>
        <taxon>Iridoviridae</taxon>
        <taxon>Alphairidovirinae</taxon>
        <taxon>Megalocytivirus</taxon>
        <taxon>Megalocytivirus lates1</taxon>
    </lineage>
</organism>
<evidence type="ECO:0000313" key="2">
    <source>
        <dbReference type="Proteomes" id="UP000510602"/>
    </source>
</evidence>
<dbReference type="SUPFAM" id="SSF48403">
    <property type="entry name" value="Ankyrin repeat"/>
    <property type="match status" value="1"/>
</dbReference>
<dbReference type="Pfam" id="PF00023">
    <property type="entry name" value="Ank"/>
    <property type="match status" value="1"/>
</dbReference>
<dbReference type="EMBL" id="MN562489">
    <property type="protein sequence ID" value="QLI60663.1"/>
    <property type="molecule type" value="Genomic_DNA"/>
</dbReference>
<dbReference type="Proteomes" id="UP000510602">
    <property type="component" value="Segment"/>
</dbReference>
<dbReference type="PROSITE" id="PS50297">
    <property type="entry name" value="ANK_REP_REGION"/>
    <property type="match status" value="1"/>
</dbReference>
<sequence length="549" mass="63457">MQLQFKKMALLQIVLNDDLNQFRESLTVDTVIDNPRELAYTILVYTSSPGSYFYHWDNILNVDLDNIMNSVSMTDGLILTQMVNNNISVDRITEAVYLGCNPFYITYGNIAPIFDIYNAGYATAVLKAIPSQVTIAFDISNCKIHQTGQTLLHYAGSKGDLDLVRFLITTYDIDKDMEYSNSDTMRFETVVDEIIRSEAENVLPFLFDDLDFDVNRLYSGSNNMTYFTRVCESKRDIDWLMDNKMIDLRKPNWPGCLMAAKANRVETATKLAVEYKDDVFVADEYDLTALHYMLLNFHSSYYRVLDVLNVEDVNSYYADIAKSHLAIHCVAEYCDVDVMKYVVDKQWNKPQDLLRVAVNVLTSDDERNYSRAIDMITYLVDELKYDPKPSNVLPPLYTIVAVFLHFAHRAVPAYMPLPQITYDGNDDAIMLEYFEKHDTLPNPDNRQDVATANSQRIHFALQNAYALLPVGYKLRPFDIRQTLSAQEYNSYIFNEAITIKQKLAQLIDICLMYCSAPELQRFFHPESKMYSLFDRVPRLYRLVKQQTKI</sequence>
<dbReference type="SMART" id="SM00248">
    <property type="entry name" value="ANK"/>
    <property type="match status" value="2"/>
</dbReference>
<protein>
    <submittedName>
        <fullName evidence="1">Uncharacterized protein</fullName>
    </submittedName>
</protein>
<reference evidence="1 2" key="1">
    <citation type="submission" date="2019-10" db="EMBL/GenBank/DDBJ databases">
        <authorList>
            <person name="Kayansamruaj P."/>
        </authorList>
    </citation>
    <scope>NUCLEOTIDE SEQUENCE [LARGE SCALE GENOMIC DNA]</scope>
    <source>
        <strain evidence="1">SDDV_Thai_2019</strain>
    </source>
</reference>
<proteinExistence type="predicted"/>